<dbReference type="InterPro" id="IPR029052">
    <property type="entry name" value="Metallo-depent_PP-like"/>
</dbReference>
<dbReference type="GO" id="GO:0046872">
    <property type="term" value="F:metal ion binding"/>
    <property type="evidence" value="ECO:0007669"/>
    <property type="project" value="UniProtKB-KW"/>
</dbReference>
<dbReference type="RefSeq" id="WP_137735721.1">
    <property type="nucleotide sequence ID" value="NZ_BJCL01000023.1"/>
</dbReference>
<dbReference type="PANTHER" id="PTHR11575">
    <property type="entry name" value="5'-NUCLEOTIDASE-RELATED"/>
    <property type="match status" value="1"/>
</dbReference>
<feature type="domain" description="5'-Nucleotidase C-terminal" evidence="7">
    <location>
        <begin position="380"/>
        <end position="576"/>
    </location>
</feature>
<dbReference type="SUPFAM" id="SSF55816">
    <property type="entry name" value="5'-nucleotidase (syn. UDP-sugar hydrolase), C-terminal domain"/>
    <property type="match status" value="1"/>
</dbReference>
<dbReference type="InterPro" id="IPR036907">
    <property type="entry name" value="5'-Nucleotdase_C_sf"/>
</dbReference>
<dbReference type="AlphaFoldDB" id="A0A480AYH6"/>
<comment type="caution">
    <text evidence="8">The sequence shown here is derived from an EMBL/GenBank/DDBJ whole genome shotgun (WGS) entry which is preliminary data.</text>
</comment>
<feature type="signal peptide" evidence="5">
    <location>
        <begin position="1"/>
        <end position="28"/>
    </location>
</feature>
<keyword evidence="2" id="KW-0479">Metal-binding</keyword>
<dbReference type="Pfam" id="PF02872">
    <property type="entry name" value="5_nucleotid_C"/>
    <property type="match status" value="1"/>
</dbReference>
<dbReference type="GO" id="GO:0016787">
    <property type="term" value="F:hydrolase activity"/>
    <property type="evidence" value="ECO:0007669"/>
    <property type="project" value="UniProtKB-KW"/>
</dbReference>
<gene>
    <name evidence="8" type="primary">cpdB</name>
    <name evidence="8" type="ORF">AQPW35_51010</name>
</gene>
<dbReference type="NCBIfam" id="NF006938">
    <property type="entry name" value="PRK09420.1"/>
    <property type="match status" value="1"/>
</dbReference>
<evidence type="ECO:0000313" key="8">
    <source>
        <dbReference type="EMBL" id="GCL66020.1"/>
    </source>
</evidence>
<feature type="chain" id="PRO_5019615131" evidence="5">
    <location>
        <begin position="29"/>
        <end position="656"/>
    </location>
</feature>
<dbReference type="InterPro" id="IPR008334">
    <property type="entry name" value="5'-Nucleotdase_C"/>
</dbReference>
<feature type="domain" description="Calcineurin-like phosphoesterase" evidence="6">
    <location>
        <begin position="33"/>
        <end position="276"/>
    </location>
</feature>
<dbReference type="Gene3D" id="3.90.780.10">
    <property type="entry name" value="5'-Nucleotidase, C-terminal domain"/>
    <property type="match status" value="1"/>
</dbReference>
<organism evidence="8 9">
    <name type="scientific">Pseudaquabacterium pictum</name>
    <dbReference type="NCBI Taxonomy" id="2315236"/>
    <lineage>
        <taxon>Bacteria</taxon>
        <taxon>Pseudomonadati</taxon>
        <taxon>Pseudomonadota</taxon>
        <taxon>Betaproteobacteria</taxon>
        <taxon>Burkholderiales</taxon>
        <taxon>Sphaerotilaceae</taxon>
        <taxon>Pseudaquabacterium</taxon>
    </lineage>
</organism>
<dbReference type="GO" id="GO:0030288">
    <property type="term" value="C:outer membrane-bounded periplasmic space"/>
    <property type="evidence" value="ECO:0007669"/>
    <property type="project" value="TreeGrafter"/>
</dbReference>
<evidence type="ECO:0000256" key="3">
    <source>
        <dbReference type="ARBA" id="ARBA00022729"/>
    </source>
</evidence>
<evidence type="ECO:0000256" key="5">
    <source>
        <dbReference type="RuleBase" id="RU362119"/>
    </source>
</evidence>
<dbReference type="PANTHER" id="PTHR11575:SF6">
    <property type="entry name" value="2',3'-CYCLIC-NUCLEOTIDE 2'-PHOSPHODIESTERASE_3'-NUCLEOTIDASE"/>
    <property type="match status" value="1"/>
</dbReference>
<keyword evidence="5" id="KW-0378">Hydrolase</keyword>
<reference evidence="9" key="1">
    <citation type="submission" date="2019-03" db="EMBL/GenBank/DDBJ databases">
        <title>Aquabacterium pictum sp.nov., the first bacteriochlorophyll a-containing freshwater bacterium in the genus Aquabacterium of the class Betaproteobacteria.</title>
        <authorList>
            <person name="Hirose S."/>
            <person name="Tank M."/>
            <person name="Hara E."/>
            <person name="Tamaki H."/>
            <person name="Takaichi S."/>
            <person name="Haruta S."/>
            <person name="Hanada S."/>
        </authorList>
    </citation>
    <scope>NUCLEOTIDE SEQUENCE [LARGE SCALE GENOMIC DNA]</scope>
    <source>
        <strain evidence="9">W35</strain>
    </source>
</reference>
<dbReference type="InterPro" id="IPR006179">
    <property type="entry name" value="5_nucleotidase/apyrase"/>
</dbReference>
<dbReference type="CDD" id="cd07410">
    <property type="entry name" value="MPP_CpdB_N"/>
    <property type="match status" value="1"/>
</dbReference>
<dbReference type="SUPFAM" id="SSF56300">
    <property type="entry name" value="Metallo-dependent phosphatases"/>
    <property type="match status" value="1"/>
</dbReference>
<evidence type="ECO:0000256" key="1">
    <source>
        <dbReference type="ARBA" id="ARBA00006654"/>
    </source>
</evidence>
<dbReference type="GO" id="GO:0009166">
    <property type="term" value="P:nucleotide catabolic process"/>
    <property type="evidence" value="ECO:0007669"/>
    <property type="project" value="InterPro"/>
</dbReference>
<name>A0A480AYH6_9BURK</name>
<dbReference type="EMBL" id="BJCL01000023">
    <property type="protein sequence ID" value="GCL66020.1"/>
    <property type="molecule type" value="Genomic_DNA"/>
</dbReference>
<proteinExistence type="inferred from homology"/>
<dbReference type="OrthoDB" id="9803927at2"/>
<evidence type="ECO:0000256" key="4">
    <source>
        <dbReference type="ARBA" id="ARBA00022741"/>
    </source>
</evidence>
<dbReference type="Pfam" id="PF00149">
    <property type="entry name" value="Metallophos"/>
    <property type="match status" value="1"/>
</dbReference>
<dbReference type="PRINTS" id="PR01607">
    <property type="entry name" value="APYRASEFAMLY"/>
</dbReference>
<sequence length="656" mass="70654">MPTFHTLTSRLRLGLALGAALLPGLAAAADLKLRILETTDLHMNLLAWDYYQDKATDAYGLAKTATLIKSARAEVKNSLLFDNGDLLQGSPMGDWVARIQPLPVGAVHPAYKVLNALGVDAANIGNHEFNYGLPFLRQAIAGANFPYVSANVHVDDGDGNPANDAHAFTPWVILERRVTDEAGAQHTLKIGVLGFVPPQILMWDKQQLEGKLTVRDIQETARRLVPQVRAAGADLVVLIPHSGFERGETPRFAENSVARLAEVPGVDAILFGHSHGEFPGPFFAAYPKVDIARGTINGVPAVMPGRWGDHLGVIDLTLRRVGGGSGEGAAARWQVADSRAALRPITDRATRAPLVAADPMVARLVADEHAGTLAYVRGAVGRTTAPITSYFAQVADDPSVQIVSQAQLAYAKRALAGTEFEGLPLLSAAAPFKAGGRMGWSYYTDIPAGPLSIRHVADLYIYPNTVKAVRVSGATVREWLEHSAGQFRRIDPAGPATQPLIDTRFRTYNFDTIDGVSYQVDVTQPARYDPDGKLIAPDARRIVNLQHQGKPLDDNARFIVVTNNYRASGGGGFPGLDGKNIVVDAPDENREALVQYMRASDTLNPAADGNWRILPVKGVRLRFESGAGAIAHLARYPQIRLVKDNGDGSATFELVD</sequence>
<evidence type="ECO:0000313" key="9">
    <source>
        <dbReference type="Proteomes" id="UP000301751"/>
    </source>
</evidence>
<dbReference type="Gene3D" id="3.60.21.10">
    <property type="match status" value="1"/>
</dbReference>
<keyword evidence="9" id="KW-1185">Reference proteome</keyword>
<protein>
    <submittedName>
        <fullName evidence="8">2',3'-cyclic-nucleotide 2'-phosphodiesterase</fullName>
    </submittedName>
</protein>
<dbReference type="GO" id="GO:0000166">
    <property type="term" value="F:nucleotide binding"/>
    <property type="evidence" value="ECO:0007669"/>
    <property type="project" value="UniProtKB-KW"/>
</dbReference>
<dbReference type="InterPro" id="IPR004843">
    <property type="entry name" value="Calcineurin-like_PHP"/>
</dbReference>
<accession>A0A480AYH6</accession>
<comment type="similarity">
    <text evidence="1 5">Belongs to the 5'-nucleotidase family.</text>
</comment>
<evidence type="ECO:0000256" key="2">
    <source>
        <dbReference type="ARBA" id="ARBA00022723"/>
    </source>
</evidence>
<keyword evidence="3 5" id="KW-0732">Signal</keyword>
<evidence type="ECO:0000259" key="7">
    <source>
        <dbReference type="Pfam" id="PF02872"/>
    </source>
</evidence>
<keyword evidence="4 5" id="KW-0547">Nucleotide-binding</keyword>
<evidence type="ECO:0000259" key="6">
    <source>
        <dbReference type="Pfam" id="PF00149"/>
    </source>
</evidence>
<dbReference type="Proteomes" id="UP000301751">
    <property type="component" value="Unassembled WGS sequence"/>
</dbReference>
<dbReference type="InterPro" id="IPR041827">
    <property type="entry name" value="CpdB_N"/>
</dbReference>